<comment type="pathway">
    <text evidence="6">Glycan metabolism; bacterial cellulose biosynthesis.</text>
</comment>
<name>A0A3S5D3H4_9HYPH</name>
<organism evidence="8 9">
    <name type="scientific">Devosia equisanguinis</name>
    <dbReference type="NCBI Taxonomy" id="2490941"/>
    <lineage>
        <taxon>Bacteria</taxon>
        <taxon>Pseudomonadati</taxon>
        <taxon>Pseudomonadota</taxon>
        <taxon>Alphaproteobacteria</taxon>
        <taxon>Hyphomicrobiales</taxon>
        <taxon>Devosiaceae</taxon>
        <taxon>Devosia</taxon>
    </lineage>
</organism>
<dbReference type="Gene3D" id="2.60.120.260">
    <property type="entry name" value="Galactose-binding domain-like"/>
    <property type="match status" value="2"/>
</dbReference>
<keyword evidence="6" id="KW-0997">Cell inner membrane</keyword>
<feature type="region of interest" description="Disordered" evidence="7">
    <location>
        <begin position="30"/>
        <end position="58"/>
    </location>
</feature>
<feature type="compositionally biased region" description="Low complexity" evidence="7">
    <location>
        <begin position="43"/>
        <end position="53"/>
    </location>
</feature>
<sequence length="743" mass="76897">MTKRLLAPLLVASALSAPAFAQSTPFDMGPESGLVVTPPPTSAPEATPSVTVPTPQPTGFDRYILPDSTLSLEGETSRRLVALYLTAAQAQAPATLHLSYLNAVMVAPEVSRLTVTINGVSLTSVPIAASAGPAALSVDVPSGVLKPGANVVEFSAVQRHRTDCTVGSTYQLWTRLEAEGIRLSFAGNGLDQISQLADIAAIGVDAEGVTTLRVVAPDMSNPDATSALMRLTQQLAIALRVADLRIDLVDSLSTEAQPGTLDLVLAPANGLPDAFVALRDQAAGGPVASLQSPQGGNPVLVVSGPDWAAIGRAAEAMMPAMAADGRPRIDLGRTLPLITGGGETSLALLGGQTTEFNGRRYTDQFQFNLPYDFYANRYGKMELVLDAAYSSDVLPGSEIDLYVNGQIASATPLLRTDGGLLRDTVIRIPMKSLQPGRNVIDFSVNLLTQSDQVCSAGWTGEAPTRFVFSATSALRMPDFARAETAPDLRALAATGMPYAAEPSVQFAWGEDSASRVAAMTILARLAAAGEQVTAVTTVPEAALSPGADALLIMPLSAISATTLARSGLALPAAGTGGDDRVLTQFSTGTPGGPLAPVVNWVLNRAGLTLDDLRVLPASQAPFAPAPGSLALSQMQQAEGGLWTTIAAADGASLASGVEKLVETARWRQIAGRVTTLNGDVLTTIAPGAVAVTPAEPVSPFNLRLVAANWFSGNILAFTGLIALAAVLLMFATSGVLTQIGRRK</sequence>
<keyword evidence="3 6" id="KW-0812">Transmembrane</keyword>
<dbReference type="RefSeq" id="WP_126150814.1">
    <property type="nucleotide sequence ID" value="NZ_JBHTMH010000001.1"/>
</dbReference>
<evidence type="ECO:0000256" key="1">
    <source>
        <dbReference type="ARBA" id="ARBA00004162"/>
    </source>
</evidence>
<evidence type="ECO:0000313" key="9">
    <source>
        <dbReference type="Proteomes" id="UP000268844"/>
    </source>
</evidence>
<dbReference type="OrthoDB" id="7615145at2"/>
<accession>A0A3S5D3H4</accession>
<dbReference type="GO" id="GO:0006011">
    <property type="term" value="P:UDP-alpha-D-glucose metabolic process"/>
    <property type="evidence" value="ECO:0007669"/>
    <property type="project" value="InterPro"/>
</dbReference>
<dbReference type="Proteomes" id="UP000268844">
    <property type="component" value="Unassembled WGS sequence"/>
</dbReference>
<dbReference type="InterPro" id="IPR018513">
    <property type="entry name" value="Cell_synthase_bac"/>
</dbReference>
<dbReference type="PANTHER" id="PTHR39083:SF1">
    <property type="entry name" value="CYCLIC DI-GMP-BINDING PROTEIN"/>
    <property type="match status" value="1"/>
</dbReference>
<keyword evidence="4 6" id="KW-1133">Transmembrane helix</keyword>
<feature type="signal peptide" evidence="6">
    <location>
        <begin position="1"/>
        <end position="21"/>
    </location>
</feature>
<comment type="subcellular location">
    <subcellularLocation>
        <location evidence="6">Cell inner membrane</location>
    </subcellularLocation>
    <subcellularLocation>
        <location evidence="1">Cell membrane</location>
        <topology evidence="1">Single-pass membrane protein</topology>
    </subcellularLocation>
</comment>
<comment type="similarity">
    <text evidence="6">Belongs to the AcsB/BcsB family.</text>
</comment>
<dbReference type="GO" id="GO:0005886">
    <property type="term" value="C:plasma membrane"/>
    <property type="evidence" value="ECO:0007669"/>
    <property type="project" value="UniProtKB-SubCell"/>
</dbReference>
<keyword evidence="6" id="KW-0732">Signal</keyword>
<keyword evidence="6" id="KW-0135">Cellulose biosynthesis</keyword>
<evidence type="ECO:0000256" key="3">
    <source>
        <dbReference type="ARBA" id="ARBA00022692"/>
    </source>
</evidence>
<keyword evidence="6" id="KW-0973">c-di-GMP</keyword>
<feature type="chain" id="PRO_5018381259" description="Cyclic di-GMP-binding protein" evidence="6">
    <location>
        <begin position="22"/>
        <end position="743"/>
    </location>
</feature>
<keyword evidence="9" id="KW-1185">Reference proteome</keyword>
<reference evidence="8 9" key="1">
    <citation type="submission" date="2018-12" db="EMBL/GenBank/DDBJ databases">
        <authorList>
            <person name="Criscuolo A."/>
        </authorList>
    </citation>
    <scope>NUCLEOTIDE SEQUENCE [LARGE SCALE GENOMIC DNA]</scope>
    <source>
        <strain evidence="8">ACIP1116281</strain>
    </source>
</reference>
<gene>
    <name evidence="8" type="ORF">DEVEQU_02413</name>
</gene>
<comment type="subunit">
    <text evidence="6">Tightly associated with the cellulose synthase catalytic subunit.</text>
</comment>
<evidence type="ECO:0000313" key="8">
    <source>
        <dbReference type="EMBL" id="VDS05272.1"/>
    </source>
</evidence>
<comment type="function">
    <text evidence="6">Binds the cellulose synthase activator, bis-(3'-5') cyclic diguanylic acid (c-di-GMP).</text>
</comment>
<keyword evidence="2 6" id="KW-1003">Cell membrane</keyword>
<proteinExistence type="inferred from homology"/>
<dbReference type="AlphaFoldDB" id="A0A3S5D3H4"/>
<dbReference type="Pfam" id="PF03170">
    <property type="entry name" value="BcsB"/>
    <property type="match status" value="1"/>
</dbReference>
<dbReference type="PANTHER" id="PTHR39083">
    <property type="entry name" value="CYCLIC DI-GMP-BINDING PROTEIN"/>
    <property type="match status" value="1"/>
</dbReference>
<feature type="transmembrane region" description="Helical" evidence="6">
    <location>
        <begin position="714"/>
        <end position="736"/>
    </location>
</feature>
<dbReference type="EMBL" id="UZWD01000029">
    <property type="protein sequence ID" value="VDS05272.1"/>
    <property type="molecule type" value="Genomic_DNA"/>
</dbReference>
<evidence type="ECO:0000256" key="6">
    <source>
        <dbReference type="RuleBase" id="RU365021"/>
    </source>
</evidence>
<evidence type="ECO:0000256" key="5">
    <source>
        <dbReference type="ARBA" id="ARBA00023136"/>
    </source>
</evidence>
<evidence type="ECO:0000256" key="7">
    <source>
        <dbReference type="SAM" id="MobiDB-lite"/>
    </source>
</evidence>
<protein>
    <recommendedName>
        <fullName evidence="6">Cyclic di-GMP-binding protein</fullName>
    </recommendedName>
    <alternativeName>
        <fullName evidence="6">Cellulose synthase regulatory subunit</fullName>
    </alternativeName>
</protein>
<dbReference type="GO" id="GO:0030244">
    <property type="term" value="P:cellulose biosynthetic process"/>
    <property type="evidence" value="ECO:0007669"/>
    <property type="project" value="UniProtKB-KW"/>
</dbReference>
<evidence type="ECO:0000256" key="4">
    <source>
        <dbReference type="ARBA" id="ARBA00022989"/>
    </source>
</evidence>
<dbReference type="UniPathway" id="UPA00694"/>
<keyword evidence="5 6" id="KW-0472">Membrane</keyword>
<evidence type="ECO:0000256" key="2">
    <source>
        <dbReference type="ARBA" id="ARBA00022475"/>
    </source>
</evidence>